<feature type="compositionally biased region" description="Basic residues" evidence="1">
    <location>
        <begin position="290"/>
        <end position="300"/>
    </location>
</feature>
<proteinExistence type="predicted"/>
<evidence type="ECO:0000313" key="4">
    <source>
        <dbReference type="Proteomes" id="UP000019132"/>
    </source>
</evidence>
<feature type="compositionally biased region" description="Low complexity" evidence="1">
    <location>
        <begin position="248"/>
        <end position="289"/>
    </location>
</feature>
<organism evidence="3 4">
    <name type="scientific">Globisporangium ultimum (strain ATCC 200006 / CBS 805.95 / DAOM BR144)</name>
    <name type="common">Pythium ultimum</name>
    <dbReference type="NCBI Taxonomy" id="431595"/>
    <lineage>
        <taxon>Eukaryota</taxon>
        <taxon>Sar</taxon>
        <taxon>Stramenopiles</taxon>
        <taxon>Oomycota</taxon>
        <taxon>Peronosporomycetes</taxon>
        <taxon>Pythiales</taxon>
        <taxon>Pythiaceae</taxon>
        <taxon>Globisporangium</taxon>
    </lineage>
</organism>
<evidence type="ECO:0000313" key="3">
    <source>
        <dbReference type="EnsemblProtists" id="PYU1_T001524"/>
    </source>
</evidence>
<evidence type="ECO:0008006" key="5">
    <source>
        <dbReference type="Google" id="ProtNLM"/>
    </source>
</evidence>
<dbReference type="InParanoid" id="K3W983"/>
<dbReference type="OMA" id="CYFIDEA"/>
<protein>
    <recommendedName>
        <fullName evidence="5">SCP domain-containing protein</fullName>
    </recommendedName>
</protein>
<accession>K3W983</accession>
<dbReference type="STRING" id="431595.K3W983"/>
<keyword evidence="2" id="KW-0732">Signal</keyword>
<dbReference type="EMBL" id="GL376626">
    <property type="status" value="NOT_ANNOTATED_CDS"/>
    <property type="molecule type" value="Genomic_DNA"/>
</dbReference>
<reference evidence="4" key="1">
    <citation type="journal article" date="2010" name="Genome Biol.">
        <title>Genome sequence of the necrotrophic plant pathogen Pythium ultimum reveals original pathogenicity mechanisms and effector repertoire.</title>
        <authorList>
            <person name="Levesque C.A."/>
            <person name="Brouwer H."/>
            <person name="Cano L."/>
            <person name="Hamilton J.P."/>
            <person name="Holt C."/>
            <person name="Huitema E."/>
            <person name="Raffaele S."/>
            <person name="Robideau G.P."/>
            <person name="Thines M."/>
            <person name="Win J."/>
            <person name="Zerillo M.M."/>
            <person name="Beakes G.W."/>
            <person name="Boore J.L."/>
            <person name="Busam D."/>
            <person name="Dumas B."/>
            <person name="Ferriera S."/>
            <person name="Fuerstenberg S.I."/>
            <person name="Gachon C.M."/>
            <person name="Gaulin E."/>
            <person name="Govers F."/>
            <person name="Grenville-Briggs L."/>
            <person name="Horner N."/>
            <person name="Hostetler J."/>
            <person name="Jiang R.H."/>
            <person name="Johnson J."/>
            <person name="Krajaejun T."/>
            <person name="Lin H."/>
            <person name="Meijer H.J."/>
            <person name="Moore B."/>
            <person name="Morris P."/>
            <person name="Phuntmart V."/>
            <person name="Puiu D."/>
            <person name="Shetty J."/>
            <person name="Stajich J.E."/>
            <person name="Tripathy S."/>
            <person name="Wawra S."/>
            <person name="van West P."/>
            <person name="Whitty B.R."/>
            <person name="Coutinho P.M."/>
            <person name="Henrissat B."/>
            <person name="Martin F."/>
            <person name="Thomas P.D."/>
            <person name="Tyler B.M."/>
            <person name="De Vries R.P."/>
            <person name="Kamoun S."/>
            <person name="Yandell M."/>
            <person name="Tisserat N."/>
            <person name="Buell C.R."/>
        </authorList>
    </citation>
    <scope>NUCLEOTIDE SEQUENCE</scope>
    <source>
        <strain evidence="4">DAOM:BR144</strain>
    </source>
</reference>
<reference evidence="4" key="2">
    <citation type="submission" date="2010-04" db="EMBL/GenBank/DDBJ databases">
        <authorList>
            <person name="Buell R."/>
            <person name="Hamilton J."/>
            <person name="Hostetler J."/>
        </authorList>
    </citation>
    <scope>NUCLEOTIDE SEQUENCE [LARGE SCALE GENOMIC DNA]</scope>
    <source>
        <strain evidence="4">DAOM:BR144</strain>
    </source>
</reference>
<evidence type="ECO:0000256" key="2">
    <source>
        <dbReference type="SAM" id="SignalP"/>
    </source>
</evidence>
<dbReference type="AlphaFoldDB" id="K3W983"/>
<dbReference type="eggNOG" id="ENOG502RA9E">
    <property type="taxonomic scope" value="Eukaryota"/>
</dbReference>
<feature type="chain" id="PRO_5003867407" description="SCP domain-containing protein" evidence="2">
    <location>
        <begin position="22"/>
        <end position="300"/>
    </location>
</feature>
<dbReference type="HOGENOM" id="CLU_046500_0_1_1"/>
<feature type="signal peptide" evidence="2">
    <location>
        <begin position="1"/>
        <end position="21"/>
    </location>
</feature>
<reference evidence="3" key="3">
    <citation type="submission" date="2015-02" db="UniProtKB">
        <authorList>
            <consortium name="EnsemblProtists"/>
        </authorList>
    </citation>
    <scope>IDENTIFICATION</scope>
    <source>
        <strain evidence="3">DAOM BR144</strain>
    </source>
</reference>
<sequence>MMTSAKTLALTMALMAAAADAHSKMALPKPTWDPAWGTNSPSGTIDGPSVLTPPSGMSFSTDPASNTKAYTAAFKAQTKYTSMKQMVDATQKLESGASKECGFSLVNGAAQPLPDQVEWDQLPASHEGPCEVWCDDKLAFSDENCAINYPDSPAKLPYDKSKCTGAKMLTSVWLALHVPTWQVYYNCAPLSGASSSGSSASSTSTATTTAPAASAADDEYASTASSATADESASSAAADESASAAASVGADEFASTAASASDETSAPAASSAASATADETPAPAATTSKCKAKTTRRRRN</sequence>
<name>K3W983_GLOUD</name>
<dbReference type="EnsemblProtists" id="PYU1_T001524">
    <property type="protein sequence ID" value="PYU1_T001524"/>
    <property type="gene ID" value="PYU1_G001524"/>
</dbReference>
<feature type="region of interest" description="Disordered" evidence="1">
    <location>
        <begin position="248"/>
        <end position="300"/>
    </location>
</feature>
<evidence type="ECO:0000256" key="1">
    <source>
        <dbReference type="SAM" id="MobiDB-lite"/>
    </source>
</evidence>
<keyword evidence="4" id="KW-1185">Reference proteome</keyword>
<dbReference type="Proteomes" id="UP000019132">
    <property type="component" value="Unassembled WGS sequence"/>
</dbReference>
<dbReference type="VEuPathDB" id="FungiDB:PYU1_G001524"/>